<evidence type="ECO:0000313" key="5">
    <source>
        <dbReference type="EMBL" id="GMS87025.1"/>
    </source>
</evidence>
<dbReference type="PANTHER" id="PTHR46011:SF6">
    <property type="entry name" value="HIGH ZINC ACTIVATED NUCLEAR RECEPTOR PROTEIN"/>
    <property type="match status" value="1"/>
</dbReference>
<dbReference type="GO" id="GO:0005634">
    <property type="term" value="C:nucleus"/>
    <property type="evidence" value="ECO:0007669"/>
    <property type="project" value="TreeGrafter"/>
</dbReference>
<dbReference type="EMBL" id="BTSX01000002">
    <property type="protein sequence ID" value="GMS87025.1"/>
    <property type="molecule type" value="Genomic_DNA"/>
</dbReference>
<keyword evidence="6" id="KW-1185">Reference proteome</keyword>
<dbReference type="GO" id="GO:0003700">
    <property type="term" value="F:DNA-binding transcription factor activity"/>
    <property type="evidence" value="ECO:0007669"/>
    <property type="project" value="TreeGrafter"/>
</dbReference>
<reference evidence="5" key="1">
    <citation type="submission" date="2023-10" db="EMBL/GenBank/DDBJ databases">
        <title>Genome assembly of Pristionchus species.</title>
        <authorList>
            <person name="Yoshida K."/>
            <person name="Sommer R.J."/>
        </authorList>
    </citation>
    <scope>NUCLEOTIDE SEQUENCE</scope>
    <source>
        <strain evidence="5">RS0144</strain>
    </source>
</reference>
<keyword evidence="2" id="KW-0804">Transcription</keyword>
<dbReference type="Proteomes" id="UP001432027">
    <property type="component" value="Unassembled WGS sequence"/>
</dbReference>
<evidence type="ECO:0000313" key="6">
    <source>
        <dbReference type="Proteomes" id="UP001432027"/>
    </source>
</evidence>
<sequence>HFCAQKIFPDDNRIFISYTTTLSPDTVDVYLSDYTHKNNIAEAASTIRNNLDTLVGSSKRTMRRIDPTDEELLVLLALSFWNTETHLAHGLNRSDTPSGDDRLSLIASSNRTAIMQEIHAYYSSKGVTDYATRIGDLFCLLVTTEKVSSLIVEDIELLRLMDVNHQPRF</sequence>
<dbReference type="InterPro" id="IPR000536">
    <property type="entry name" value="Nucl_hrmn_rcpt_lig-bd"/>
</dbReference>
<proteinExistence type="predicted"/>
<feature type="non-terminal residue" evidence="5">
    <location>
        <position position="1"/>
    </location>
</feature>
<keyword evidence="1" id="KW-0805">Transcription regulation</keyword>
<dbReference type="Pfam" id="PF00104">
    <property type="entry name" value="Hormone_recep"/>
    <property type="match status" value="1"/>
</dbReference>
<comment type="caution">
    <text evidence="5">The sequence shown here is derived from an EMBL/GenBank/DDBJ whole genome shotgun (WGS) entry which is preliminary data.</text>
</comment>
<dbReference type="PROSITE" id="PS51843">
    <property type="entry name" value="NR_LBD"/>
    <property type="match status" value="1"/>
</dbReference>
<evidence type="ECO:0000256" key="2">
    <source>
        <dbReference type="ARBA" id="ARBA00023163"/>
    </source>
</evidence>
<dbReference type="AlphaFoldDB" id="A0AAV5SWD4"/>
<feature type="domain" description="NR LBD" evidence="4">
    <location>
        <begin position="1"/>
        <end position="169"/>
    </location>
</feature>
<dbReference type="PANTHER" id="PTHR46011">
    <property type="entry name" value="NUCLEAR HORMONE RECEPTOR FAMILY MEMBER NHR-86-RELATED"/>
    <property type="match status" value="1"/>
</dbReference>
<dbReference type="SUPFAM" id="SSF48508">
    <property type="entry name" value="Nuclear receptor ligand-binding domain"/>
    <property type="match status" value="1"/>
</dbReference>
<accession>A0AAV5SWD4</accession>
<dbReference type="InterPro" id="IPR035500">
    <property type="entry name" value="NHR-like_dom_sf"/>
</dbReference>
<protein>
    <recommendedName>
        <fullName evidence="4">NR LBD domain-containing protein</fullName>
    </recommendedName>
</protein>
<dbReference type="Gene3D" id="1.10.565.10">
    <property type="entry name" value="Retinoid X Receptor"/>
    <property type="match status" value="1"/>
</dbReference>
<keyword evidence="3" id="KW-0675">Receptor</keyword>
<gene>
    <name evidence="5" type="ORF">PENTCL1PPCAC_9200</name>
</gene>
<evidence type="ECO:0000256" key="1">
    <source>
        <dbReference type="ARBA" id="ARBA00023015"/>
    </source>
</evidence>
<evidence type="ECO:0000256" key="3">
    <source>
        <dbReference type="ARBA" id="ARBA00023170"/>
    </source>
</evidence>
<organism evidence="5 6">
    <name type="scientific">Pristionchus entomophagus</name>
    <dbReference type="NCBI Taxonomy" id="358040"/>
    <lineage>
        <taxon>Eukaryota</taxon>
        <taxon>Metazoa</taxon>
        <taxon>Ecdysozoa</taxon>
        <taxon>Nematoda</taxon>
        <taxon>Chromadorea</taxon>
        <taxon>Rhabditida</taxon>
        <taxon>Rhabditina</taxon>
        <taxon>Diplogasteromorpha</taxon>
        <taxon>Diplogasteroidea</taxon>
        <taxon>Neodiplogasteridae</taxon>
        <taxon>Pristionchus</taxon>
    </lineage>
</organism>
<name>A0AAV5SWD4_9BILA</name>
<evidence type="ECO:0000259" key="4">
    <source>
        <dbReference type="PROSITE" id="PS51843"/>
    </source>
</evidence>